<gene>
    <name evidence="9" type="primary">EFG1</name>
    <name evidence="9" type="ORF">LPJ61_005440</name>
</gene>
<dbReference type="Proteomes" id="UP001143981">
    <property type="component" value="Unassembled WGS sequence"/>
</dbReference>
<evidence type="ECO:0000256" key="6">
    <source>
        <dbReference type="ARBA" id="ARBA00023054"/>
    </source>
</evidence>
<dbReference type="GO" id="GO:0005730">
    <property type="term" value="C:nucleolus"/>
    <property type="evidence" value="ECO:0007669"/>
    <property type="project" value="UniProtKB-SubCell"/>
</dbReference>
<keyword evidence="6" id="KW-0175">Coiled coil</keyword>
<comment type="similarity">
    <text evidence="2">Belongs to the EFG1 family.</text>
</comment>
<evidence type="ECO:0000313" key="10">
    <source>
        <dbReference type="Proteomes" id="UP001143981"/>
    </source>
</evidence>
<reference evidence="9" key="1">
    <citation type="submission" date="2022-07" db="EMBL/GenBank/DDBJ databases">
        <title>Phylogenomic reconstructions and comparative analyses of Kickxellomycotina fungi.</title>
        <authorList>
            <person name="Reynolds N.K."/>
            <person name="Stajich J.E."/>
            <person name="Barry K."/>
            <person name="Grigoriev I.V."/>
            <person name="Crous P."/>
            <person name="Smith M.E."/>
        </authorList>
    </citation>
    <scope>NUCLEOTIDE SEQUENCE</scope>
    <source>
        <strain evidence="9">BCRC 34381</strain>
    </source>
</reference>
<protein>
    <recommendedName>
        <fullName evidence="3">rRNA-processing protein EFG1</fullName>
    </recommendedName>
    <alternativeName>
        <fullName evidence="4">rRNA-processing protein efg1</fullName>
    </alternativeName>
</protein>
<keyword evidence="7" id="KW-0539">Nucleus</keyword>
<sequence>MPKVQNQQAAGGATAYGNRMHSNRPRTKPTSKKAKGSEAKLPTSLTSCKKQVRDVTRLLKRPGIASTARVELERKLKALTILQGQMTNAQKDKSNATRYHGIKFFERKKILRRLEQADKQLEATDGEKAVDTKKMAAEKEKLLVELNYTTYYPDEHKYISLFPADPSKTTKETKERREAIIASIGEAMENGELPKDARTVSVDDRKAIRKSNRNMLRRVALALGEQPNDDGGDDNDGEEGGDEEEDEFFA</sequence>
<evidence type="ECO:0000313" key="9">
    <source>
        <dbReference type="EMBL" id="KAJ1726071.1"/>
    </source>
</evidence>
<evidence type="ECO:0000256" key="4">
    <source>
        <dbReference type="ARBA" id="ARBA00019827"/>
    </source>
</evidence>
<dbReference type="AlphaFoldDB" id="A0A9W8CWM0"/>
<feature type="region of interest" description="Disordered" evidence="8">
    <location>
        <begin position="1"/>
        <end position="45"/>
    </location>
</feature>
<dbReference type="EMBL" id="JANBOI010001799">
    <property type="protein sequence ID" value="KAJ1726071.1"/>
    <property type="molecule type" value="Genomic_DNA"/>
</dbReference>
<keyword evidence="5" id="KW-0698">rRNA processing</keyword>
<dbReference type="GO" id="GO:0000462">
    <property type="term" value="P:maturation of SSU-rRNA from tricistronic rRNA transcript (SSU-rRNA, 5.8S rRNA, LSU-rRNA)"/>
    <property type="evidence" value="ECO:0007669"/>
    <property type="project" value="TreeGrafter"/>
</dbReference>
<feature type="compositionally biased region" description="Basic residues" evidence="8">
    <location>
        <begin position="21"/>
        <end position="34"/>
    </location>
</feature>
<comment type="subcellular location">
    <subcellularLocation>
        <location evidence="1">Nucleus</location>
        <location evidence="1">Nucleolus</location>
    </subcellularLocation>
</comment>
<accession>A0A9W8CWM0</accession>
<evidence type="ECO:0000256" key="8">
    <source>
        <dbReference type="SAM" id="MobiDB-lite"/>
    </source>
</evidence>
<dbReference type="InterPro" id="IPR050786">
    <property type="entry name" value="EFG1_rRNA-proc"/>
</dbReference>
<evidence type="ECO:0000256" key="7">
    <source>
        <dbReference type="ARBA" id="ARBA00023242"/>
    </source>
</evidence>
<feature type="compositionally biased region" description="Acidic residues" evidence="8">
    <location>
        <begin position="227"/>
        <end position="250"/>
    </location>
</feature>
<evidence type="ECO:0000256" key="2">
    <source>
        <dbReference type="ARBA" id="ARBA00006916"/>
    </source>
</evidence>
<organism evidence="9 10">
    <name type="scientific">Coemansia biformis</name>
    <dbReference type="NCBI Taxonomy" id="1286918"/>
    <lineage>
        <taxon>Eukaryota</taxon>
        <taxon>Fungi</taxon>
        <taxon>Fungi incertae sedis</taxon>
        <taxon>Zoopagomycota</taxon>
        <taxon>Kickxellomycotina</taxon>
        <taxon>Kickxellomycetes</taxon>
        <taxon>Kickxellales</taxon>
        <taxon>Kickxellaceae</taxon>
        <taxon>Coemansia</taxon>
    </lineage>
</organism>
<evidence type="ECO:0000256" key="1">
    <source>
        <dbReference type="ARBA" id="ARBA00004604"/>
    </source>
</evidence>
<name>A0A9W8CWM0_9FUNG</name>
<dbReference type="PANTHER" id="PTHR33911">
    <property type="entry name" value="RRNA-PROCESSING PROTEIN EFG1"/>
    <property type="match status" value="1"/>
</dbReference>
<proteinExistence type="inferred from homology"/>
<evidence type="ECO:0000256" key="5">
    <source>
        <dbReference type="ARBA" id="ARBA00022552"/>
    </source>
</evidence>
<dbReference type="PANTHER" id="PTHR33911:SF1">
    <property type="entry name" value="RRNA-PROCESSING PROTEIN EFG1"/>
    <property type="match status" value="1"/>
</dbReference>
<dbReference type="Pfam" id="PF10153">
    <property type="entry name" value="Efg1"/>
    <property type="match status" value="1"/>
</dbReference>
<keyword evidence="10" id="KW-1185">Reference proteome</keyword>
<evidence type="ECO:0000256" key="3">
    <source>
        <dbReference type="ARBA" id="ARBA00018689"/>
    </source>
</evidence>
<dbReference type="OrthoDB" id="47732at2759"/>
<feature type="region of interest" description="Disordered" evidence="8">
    <location>
        <begin position="221"/>
        <end position="250"/>
    </location>
</feature>
<comment type="caution">
    <text evidence="9">The sequence shown here is derived from an EMBL/GenBank/DDBJ whole genome shotgun (WGS) entry which is preliminary data.</text>
</comment>
<dbReference type="GO" id="GO:0030688">
    <property type="term" value="C:preribosome, small subunit precursor"/>
    <property type="evidence" value="ECO:0007669"/>
    <property type="project" value="TreeGrafter"/>
</dbReference>
<dbReference type="InterPro" id="IPR019310">
    <property type="entry name" value="Efg1"/>
</dbReference>